<keyword evidence="4" id="KW-0547">Nucleotide-binding</keyword>
<organism evidence="7 8">
    <name type="scientific">Usitatibacter rugosus</name>
    <dbReference type="NCBI Taxonomy" id="2732067"/>
    <lineage>
        <taxon>Bacteria</taxon>
        <taxon>Pseudomonadati</taxon>
        <taxon>Pseudomonadota</taxon>
        <taxon>Betaproteobacteria</taxon>
        <taxon>Nitrosomonadales</taxon>
        <taxon>Usitatibacteraceae</taxon>
        <taxon>Usitatibacter</taxon>
    </lineage>
</organism>
<dbReference type="EMBL" id="CP053069">
    <property type="protein sequence ID" value="QJR10186.1"/>
    <property type="molecule type" value="Genomic_DNA"/>
</dbReference>
<dbReference type="PROSITE" id="PS50893">
    <property type="entry name" value="ABC_TRANSPORTER_2"/>
    <property type="match status" value="2"/>
</dbReference>
<keyword evidence="5 7" id="KW-0067">ATP-binding</keyword>
<evidence type="ECO:0000313" key="7">
    <source>
        <dbReference type="EMBL" id="QJR10186.1"/>
    </source>
</evidence>
<dbReference type="PROSITE" id="PS00211">
    <property type="entry name" value="ABC_TRANSPORTER_1"/>
    <property type="match status" value="2"/>
</dbReference>
<dbReference type="NCBIfam" id="NF008453">
    <property type="entry name" value="PRK11308.1"/>
    <property type="match status" value="2"/>
</dbReference>
<evidence type="ECO:0000256" key="2">
    <source>
        <dbReference type="ARBA" id="ARBA00022448"/>
    </source>
</evidence>
<dbReference type="InterPro" id="IPR050319">
    <property type="entry name" value="ABC_transp_ATP-bind"/>
</dbReference>
<evidence type="ECO:0000259" key="6">
    <source>
        <dbReference type="PROSITE" id="PS50893"/>
    </source>
</evidence>
<proteinExistence type="inferred from homology"/>
<dbReference type="InterPro" id="IPR003593">
    <property type="entry name" value="AAA+_ATPase"/>
</dbReference>
<dbReference type="SUPFAM" id="SSF52540">
    <property type="entry name" value="P-loop containing nucleoside triphosphate hydrolases"/>
    <property type="match status" value="2"/>
</dbReference>
<dbReference type="KEGG" id="uru:DSM104443_01240"/>
<keyword evidence="2" id="KW-0813">Transport</keyword>
<dbReference type="Gene3D" id="3.40.50.300">
    <property type="entry name" value="P-loop containing nucleotide triphosphate hydrolases"/>
    <property type="match status" value="2"/>
</dbReference>
<dbReference type="AlphaFoldDB" id="A0A6M4GSV1"/>
<dbReference type="PANTHER" id="PTHR43776">
    <property type="entry name" value="TRANSPORT ATP-BINDING PROTEIN"/>
    <property type="match status" value="1"/>
</dbReference>
<evidence type="ECO:0000313" key="8">
    <source>
        <dbReference type="Proteomes" id="UP000501534"/>
    </source>
</evidence>
<feature type="domain" description="ABC transporter" evidence="6">
    <location>
        <begin position="7"/>
        <end position="256"/>
    </location>
</feature>
<evidence type="ECO:0000256" key="4">
    <source>
        <dbReference type="ARBA" id="ARBA00022741"/>
    </source>
</evidence>
<dbReference type="PANTHER" id="PTHR43776:SF7">
    <property type="entry name" value="D,D-DIPEPTIDE TRANSPORT ATP-BINDING PROTEIN DDPF-RELATED"/>
    <property type="match status" value="1"/>
</dbReference>
<dbReference type="RefSeq" id="WP_171090523.1">
    <property type="nucleotide sequence ID" value="NZ_CP053069.1"/>
</dbReference>
<dbReference type="Pfam" id="PF08352">
    <property type="entry name" value="oligo_HPY"/>
    <property type="match status" value="1"/>
</dbReference>
<evidence type="ECO:0000256" key="5">
    <source>
        <dbReference type="ARBA" id="ARBA00022840"/>
    </source>
</evidence>
<dbReference type="CDD" id="cd03257">
    <property type="entry name" value="ABC_NikE_OppD_transporters"/>
    <property type="match status" value="2"/>
</dbReference>
<evidence type="ECO:0000256" key="3">
    <source>
        <dbReference type="ARBA" id="ARBA00022475"/>
    </source>
</evidence>
<reference evidence="7 8" key="1">
    <citation type="submission" date="2020-04" db="EMBL/GenBank/DDBJ databases">
        <title>Usitatibacter rugosus gen. nov., sp. nov. and Usitatibacter palustris sp. nov., novel members of Usitatibacteraceae fam. nov. within the order Nitrosomonadales isolated from soil.</title>
        <authorList>
            <person name="Huber K.J."/>
            <person name="Neumann-Schaal M."/>
            <person name="Geppert A."/>
            <person name="Luckner M."/>
            <person name="Wanner G."/>
            <person name="Overmann J."/>
        </authorList>
    </citation>
    <scope>NUCLEOTIDE SEQUENCE [LARGE SCALE GENOMIC DNA]</scope>
    <source>
        <strain evidence="7 8">0125_3</strain>
    </source>
</reference>
<dbReference type="InterPro" id="IPR013563">
    <property type="entry name" value="Oligopep_ABC_C"/>
</dbReference>
<dbReference type="GO" id="GO:0055085">
    <property type="term" value="P:transmembrane transport"/>
    <property type="evidence" value="ECO:0007669"/>
    <property type="project" value="UniProtKB-ARBA"/>
</dbReference>
<accession>A0A6M4GSV1</accession>
<name>A0A6M4GSV1_9PROT</name>
<dbReference type="GO" id="GO:0016887">
    <property type="term" value="F:ATP hydrolysis activity"/>
    <property type="evidence" value="ECO:0007669"/>
    <property type="project" value="InterPro"/>
</dbReference>
<sequence>MTPVLEAKGVNVSYRRPDGALAPAVIDACLSLAEGESLGLVGESGSGKSTLARALMGYCRPGGVITSGDIRIDGRDIRQMAAAEMKLLRGGKVAFVPQNPLSSLTPHLRVGSQVAEAVRIQRGCGKAEAREVTLSLFALTNLPDPATLYDRFPHELSGGQRQRVVIAAALAGNPRLVILDEPTTALDKTTEIQVLELVRDLRKRLNTSLIYVSHDLNVVSEMCDRVLVMLRGTVVEQGVTRAVYRTPEHDYTRRLIAAVPRIDREPTGVAPPSSAPALLSVSGLGFRYARRGGWFTRAPEAGRPALEGLSFDIAPGETLGLVGESGSGKSTAAALVSGLLAPASGSIRFDGAELPGLARERTQEQRRRIQIVFQDPLSSLNPRQRIAAILERPLALFEGVTGAEARQRSLALFEQLQLDPHLLDCYPRQLSGGQQQRVAIARAFAAKPDLVICDEVTSALDVSVQAQVLALLKELQQRSGTACLFISHDLGVIRQVAGRVVVLRDGTVREAGATGAVFARPADDYTRKLIDAASRGYGNLPDPAPA</sequence>
<dbReference type="InterPro" id="IPR003439">
    <property type="entry name" value="ABC_transporter-like_ATP-bd"/>
</dbReference>
<dbReference type="GO" id="GO:0015833">
    <property type="term" value="P:peptide transport"/>
    <property type="evidence" value="ECO:0007669"/>
    <property type="project" value="InterPro"/>
</dbReference>
<feature type="domain" description="ABC transporter" evidence="6">
    <location>
        <begin position="279"/>
        <end position="530"/>
    </location>
</feature>
<dbReference type="Pfam" id="PF00005">
    <property type="entry name" value="ABC_tran"/>
    <property type="match status" value="2"/>
</dbReference>
<dbReference type="InterPro" id="IPR027417">
    <property type="entry name" value="P-loop_NTPase"/>
</dbReference>
<protein>
    <submittedName>
        <fullName evidence="7">Glutathione import ATP-binding protein GsiA</fullName>
    </submittedName>
</protein>
<dbReference type="Proteomes" id="UP000501534">
    <property type="component" value="Chromosome"/>
</dbReference>
<gene>
    <name evidence="7" type="primary">gsiA_1</name>
    <name evidence="7" type="ORF">DSM104443_01240</name>
</gene>
<keyword evidence="3" id="KW-0472">Membrane</keyword>
<dbReference type="InterPro" id="IPR017871">
    <property type="entry name" value="ABC_transporter-like_CS"/>
</dbReference>
<evidence type="ECO:0000256" key="1">
    <source>
        <dbReference type="ARBA" id="ARBA00005417"/>
    </source>
</evidence>
<dbReference type="SMART" id="SM00382">
    <property type="entry name" value="AAA"/>
    <property type="match status" value="2"/>
</dbReference>
<keyword evidence="3" id="KW-1003">Cell membrane</keyword>
<keyword evidence="8" id="KW-1185">Reference proteome</keyword>
<comment type="similarity">
    <text evidence="1">Belongs to the ABC transporter superfamily.</text>
</comment>
<dbReference type="NCBIfam" id="NF007739">
    <property type="entry name" value="PRK10419.1"/>
    <property type="match status" value="2"/>
</dbReference>
<dbReference type="GO" id="GO:0005524">
    <property type="term" value="F:ATP binding"/>
    <property type="evidence" value="ECO:0007669"/>
    <property type="project" value="UniProtKB-KW"/>
</dbReference>